<feature type="coiled-coil region" evidence="7">
    <location>
        <begin position="980"/>
        <end position="1014"/>
    </location>
</feature>
<dbReference type="EMBL" id="FN649754">
    <property type="protein sequence ID" value="CBJ28361.1"/>
    <property type="molecule type" value="Genomic_DNA"/>
</dbReference>
<dbReference type="InterPro" id="IPR001609">
    <property type="entry name" value="Myosin_head_motor_dom-like"/>
</dbReference>
<dbReference type="InParanoid" id="D7FGT5"/>
<evidence type="ECO:0000313" key="9">
    <source>
        <dbReference type="EMBL" id="CBJ28361.1"/>
    </source>
</evidence>
<evidence type="ECO:0000256" key="5">
    <source>
        <dbReference type="ARBA" id="ARBA00023203"/>
    </source>
</evidence>
<organism evidence="9 10">
    <name type="scientific">Ectocarpus siliculosus</name>
    <name type="common">Brown alga</name>
    <name type="synonym">Conferva siliculosa</name>
    <dbReference type="NCBI Taxonomy" id="2880"/>
    <lineage>
        <taxon>Eukaryota</taxon>
        <taxon>Sar</taxon>
        <taxon>Stramenopiles</taxon>
        <taxon>Ochrophyta</taxon>
        <taxon>PX clade</taxon>
        <taxon>Phaeophyceae</taxon>
        <taxon>Ectocarpales</taxon>
        <taxon>Ectocarpaceae</taxon>
        <taxon>Ectocarpus</taxon>
    </lineage>
</organism>
<dbReference type="OMA" id="IDWITIE"/>
<evidence type="ECO:0000256" key="7">
    <source>
        <dbReference type="SAM" id="Coils"/>
    </source>
</evidence>
<dbReference type="GO" id="GO:0016020">
    <property type="term" value="C:membrane"/>
    <property type="evidence" value="ECO:0007669"/>
    <property type="project" value="TreeGrafter"/>
</dbReference>
<keyword evidence="1 6" id="KW-0547">Nucleotide-binding</keyword>
<gene>
    <name evidence="9" type="ORF">Esi_0101_0090</name>
</gene>
<dbReference type="GO" id="GO:0007015">
    <property type="term" value="P:actin filament organization"/>
    <property type="evidence" value="ECO:0007669"/>
    <property type="project" value="TreeGrafter"/>
</dbReference>
<name>D7FGT5_ECTSI</name>
<dbReference type="Proteomes" id="UP000002630">
    <property type="component" value="Linkage Group LG29"/>
</dbReference>
<dbReference type="FunCoup" id="D7FGT5">
    <property type="interactions" value="8"/>
</dbReference>
<evidence type="ECO:0000256" key="4">
    <source>
        <dbReference type="ARBA" id="ARBA00023175"/>
    </source>
</evidence>
<evidence type="ECO:0000256" key="6">
    <source>
        <dbReference type="PROSITE-ProRule" id="PRU00782"/>
    </source>
</evidence>
<dbReference type="PROSITE" id="PS51456">
    <property type="entry name" value="MYOSIN_MOTOR"/>
    <property type="match status" value="1"/>
</dbReference>
<dbReference type="eggNOG" id="KOG0160">
    <property type="taxonomic scope" value="Eukaryota"/>
</dbReference>
<dbReference type="Gene3D" id="1.20.5.4820">
    <property type="match status" value="1"/>
</dbReference>
<keyword evidence="3 6" id="KW-0518">Myosin</keyword>
<reference evidence="9 10" key="1">
    <citation type="journal article" date="2010" name="Nature">
        <title>The Ectocarpus genome and the independent evolution of multicellularity in brown algae.</title>
        <authorList>
            <person name="Cock J.M."/>
            <person name="Sterck L."/>
            <person name="Rouze P."/>
            <person name="Scornet D."/>
            <person name="Allen A.E."/>
            <person name="Amoutzias G."/>
            <person name="Anthouard V."/>
            <person name="Artiguenave F."/>
            <person name="Aury J.M."/>
            <person name="Badger J.H."/>
            <person name="Beszteri B."/>
            <person name="Billiau K."/>
            <person name="Bonnet E."/>
            <person name="Bothwell J.H."/>
            <person name="Bowler C."/>
            <person name="Boyen C."/>
            <person name="Brownlee C."/>
            <person name="Carrano C.J."/>
            <person name="Charrier B."/>
            <person name="Cho G.Y."/>
            <person name="Coelho S.M."/>
            <person name="Collen J."/>
            <person name="Corre E."/>
            <person name="Da Silva C."/>
            <person name="Delage L."/>
            <person name="Delaroque N."/>
            <person name="Dittami S.M."/>
            <person name="Doulbeau S."/>
            <person name="Elias M."/>
            <person name="Farnham G."/>
            <person name="Gachon C.M."/>
            <person name="Gschloessl B."/>
            <person name="Heesch S."/>
            <person name="Jabbari K."/>
            <person name="Jubin C."/>
            <person name="Kawai H."/>
            <person name="Kimura K."/>
            <person name="Kloareg B."/>
            <person name="Kupper F.C."/>
            <person name="Lang D."/>
            <person name="Le Bail A."/>
            <person name="Leblanc C."/>
            <person name="Lerouge P."/>
            <person name="Lohr M."/>
            <person name="Lopez P.J."/>
            <person name="Martens C."/>
            <person name="Maumus F."/>
            <person name="Michel G."/>
            <person name="Miranda-Saavedra D."/>
            <person name="Morales J."/>
            <person name="Moreau H."/>
            <person name="Motomura T."/>
            <person name="Nagasato C."/>
            <person name="Napoli C.A."/>
            <person name="Nelson D.R."/>
            <person name="Nyvall-Collen P."/>
            <person name="Peters A.F."/>
            <person name="Pommier C."/>
            <person name="Potin P."/>
            <person name="Poulain J."/>
            <person name="Quesneville H."/>
            <person name="Read B."/>
            <person name="Rensing S.A."/>
            <person name="Ritter A."/>
            <person name="Rousvoal S."/>
            <person name="Samanta M."/>
            <person name="Samson G."/>
            <person name="Schroeder D.C."/>
            <person name="Segurens B."/>
            <person name="Strittmatter M."/>
            <person name="Tonon T."/>
            <person name="Tregear J.W."/>
            <person name="Valentin K."/>
            <person name="von Dassow P."/>
            <person name="Yamagishi T."/>
            <person name="Van de Peer Y."/>
            <person name="Wincker P."/>
        </authorList>
    </citation>
    <scope>NUCLEOTIDE SEQUENCE [LARGE SCALE GENOMIC DNA]</scope>
    <source>
        <strain evidence="10">Ec32 / CCAP1310/4</strain>
    </source>
</reference>
<dbReference type="GO" id="GO:0005737">
    <property type="term" value="C:cytoplasm"/>
    <property type="evidence" value="ECO:0007669"/>
    <property type="project" value="TreeGrafter"/>
</dbReference>
<dbReference type="Pfam" id="PF00063">
    <property type="entry name" value="Myosin_head"/>
    <property type="match status" value="2"/>
</dbReference>
<dbReference type="SUPFAM" id="SSF52540">
    <property type="entry name" value="P-loop containing nucleoside triphosphate hydrolases"/>
    <property type="match status" value="1"/>
</dbReference>
<dbReference type="PRINTS" id="PR00193">
    <property type="entry name" value="MYOSINHEAVY"/>
</dbReference>
<keyword evidence="5 6" id="KW-0009">Actin-binding</keyword>
<dbReference type="Gene3D" id="1.20.58.530">
    <property type="match status" value="1"/>
</dbReference>
<keyword evidence="7" id="KW-0175">Coiled coil</keyword>
<dbReference type="Gene3D" id="3.40.50.720">
    <property type="entry name" value="NAD(P)-binding Rossmann-like Domain"/>
    <property type="match status" value="1"/>
</dbReference>
<dbReference type="CDD" id="cd05233">
    <property type="entry name" value="SDR_c"/>
    <property type="match status" value="1"/>
</dbReference>
<dbReference type="GO" id="GO:0005524">
    <property type="term" value="F:ATP binding"/>
    <property type="evidence" value="ECO:0007669"/>
    <property type="project" value="UniProtKB-UniRule"/>
</dbReference>
<dbReference type="STRING" id="2880.D7FGT5"/>
<dbReference type="GO" id="GO:0051015">
    <property type="term" value="F:actin filament binding"/>
    <property type="evidence" value="ECO:0007669"/>
    <property type="project" value="TreeGrafter"/>
</dbReference>
<dbReference type="GO" id="GO:0016459">
    <property type="term" value="C:myosin complex"/>
    <property type="evidence" value="ECO:0007669"/>
    <property type="project" value="UniProtKB-KW"/>
</dbReference>
<evidence type="ECO:0000313" key="10">
    <source>
        <dbReference type="Proteomes" id="UP000002630"/>
    </source>
</evidence>
<comment type="similarity">
    <text evidence="6">Belongs to the TRAFAC class myosin-kinesin ATPase superfamily. Myosin family.</text>
</comment>
<feature type="binding site" evidence="6">
    <location>
        <begin position="214"/>
        <end position="221"/>
    </location>
    <ligand>
        <name>ATP</name>
        <dbReference type="ChEBI" id="CHEBI:30616"/>
    </ligand>
</feature>
<evidence type="ECO:0000259" key="8">
    <source>
        <dbReference type="PROSITE" id="PS51456"/>
    </source>
</evidence>
<dbReference type="GO" id="GO:0000146">
    <property type="term" value="F:microfilament motor activity"/>
    <property type="evidence" value="ECO:0007669"/>
    <property type="project" value="TreeGrafter"/>
</dbReference>
<dbReference type="AlphaFoldDB" id="D7FGT5"/>
<dbReference type="CDD" id="cd00124">
    <property type="entry name" value="MYSc"/>
    <property type="match status" value="1"/>
</dbReference>
<feature type="region of interest" description="Actin-binding" evidence="6">
    <location>
        <begin position="756"/>
        <end position="778"/>
    </location>
</feature>
<dbReference type="InterPro" id="IPR027417">
    <property type="entry name" value="P-loop_NTPase"/>
</dbReference>
<proteinExistence type="inferred from homology"/>
<dbReference type="FunFam" id="1.10.10.820:FF:000001">
    <property type="entry name" value="Myosin heavy chain"/>
    <property type="match status" value="1"/>
</dbReference>
<evidence type="ECO:0000256" key="3">
    <source>
        <dbReference type="ARBA" id="ARBA00023123"/>
    </source>
</evidence>
<dbReference type="PANTHER" id="PTHR13140:SF845">
    <property type="entry name" value="MYOSIN-LIKE PROTEIN"/>
    <property type="match status" value="1"/>
</dbReference>
<dbReference type="Gene3D" id="1.20.120.720">
    <property type="entry name" value="Myosin VI head, motor domain, U50 subdomain"/>
    <property type="match status" value="1"/>
</dbReference>
<dbReference type="SUPFAM" id="SSF51735">
    <property type="entry name" value="NAD(P)-binding Rossmann-fold domains"/>
    <property type="match status" value="1"/>
</dbReference>
<keyword evidence="10" id="KW-1185">Reference proteome</keyword>
<dbReference type="EMBL" id="FN647694">
    <property type="protein sequence ID" value="CBJ28361.1"/>
    <property type="molecule type" value="Genomic_DNA"/>
</dbReference>
<dbReference type="eggNOG" id="KOG0725">
    <property type="taxonomic scope" value="Eukaryota"/>
</dbReference>
<dbReference type="InterPro" id="IPR036961">
    <property type="entry name" value="Kinesin_motor_dom_sf"/>
</dbReference>
<dbReference type="PANTHER" id="PTHR13140">
    <property type="entry name" value="MYOSIN"/>
    <property type="match status" value="1"/>
</dbReference>
<dbReference type="InterPro" id="IPR036291">
    <property type="entry name" value="NAD(P)-bd_dom_sf"/>
</dbReference>
<protein>
    <submittedName>
        <fullName evidence="9">Myosin-like protein</fullName>
    </submittedName>
</protein>
<dbReference type="OrthoDB" id="6108017at2759"/>
<evidence type="ECO:0000256" key="1">
    <source>
        <dbReference type="ARBA" id="ARBA00022741"/>
    </source>
</evidence>
<dbReference type="SMART" id="SM00242">
    <property type="entry name" value="MYSc"/>
    <property type="match status" value="1"/>
</dbReference>
<sequence length="1258" mass="137787">MEEGAKVWASGGERLWESGTVKKKTAIGDSFDIEVALDVGGKQVYTVSGRDEDDSKNLKLRNVAGQSSVIEGHSVADLTSLTYLHEPAILFSLKERYGKNTIYTYTGPILLAVNPFKAVDLYTDKLLKAYKGLAIKIYSAAFSIFDDYVSWRALLGHVSLWLSQQVDGERRSYDPNFVETKPPHVYAIADKAYRNMTTPATEYSQRSQSIMVSGESGAGKTETCKIIMKYLAILGNAAGDDNKLGTVEKRVLKSNPILEAFGNARTVRNDNSSRFGKYIQLLFSDRGKLAGAAIKTFLLEKIRVVKQSKLERNYHIFYIMAAGASPKDRENWELQPAGSYHYMNQSGCYDRRDGVKDIDLHVELQEAFSTMGFDKAVQNDCLGCVASILALGNLEFEEIPGARDDQQQARLKQSSLGAMKTAARLLGVSADTLAHCLTAREVTAGTTHVTIFLTGISTFDTPPNSSFSSVEYQAEELVNRRTPEQSAHARDAMAKALYAAMFSWVVAHTNKSIQGDDASAAAAAVADGVGGAAVAAAGVNGGAEFNTDKMFIGLLDIFGFEVFAENFYEQFLINYANEVLQQQFNDFVFRQEQEEYRREQLEWTFIHFPDNVDCITLIEKKPNGIIPTLDEQCIIGRATDDRFARELYKKSENNSRFFVSPKMRVDHLFGIKHYAGDVEYDTRGIIEKNRDNFPQEGVDFFISWEIPFTVFLGAIEANKNEAPKESILKSTGRRGGGGGRSTIGAKSLGTQFKENLNNLLGVVNLTHPHYVRCIKPNDQLIPARFNYVRIAEQLRNAGVLEVVRVARAGFPVRLGLHEFVERYALLGARVVEAAYRRAVHDAELDQERSVCKALIMAIQEKLKPGSPSSAGNFQEICREQGMQMGLTKIFFQQKAFNSIEKLRTTIVSRSATIVQTFWRGVSCRRAFLIQKGLMAAGDGTRRLRGLAACRIQRLARRYIWTVTKNRREAAARAEREAQLVAQMEELRIKMQGEINELRAELAEAKQLAKQGQALAKRVVVVCGGAKGVGPDIASRLVKEGAKVAVVDADSASAKGKVKGLDGEDASESMAIYIDADLTDETSVKKALAETVKTLGAIDGLVNIPPPPPTCDSKTNGRLHDLDLKSYKDMLVAEMQTPMLCAKQAAAAMTGVGGSVVFVANAGDRGLTDGAGNVVAISSLTSSAAAAAGPDGVRVNCVTHALGQEDDGRIRGGHGTFSLATMRTPSAEDVAMQVAHLMSDRATFVTGQTIAADSVRFCY</sequence>
<accession>D7FGT5</accession>
<dbReference type="Gene3D" id="3.40.850.10">
    <property type="entry name" value="Kinesin motor domain"/>
    <property type="match status" value="2"/>
</dbReference>
<feature type="domain" description="Myosin motor" evidence="8">
    <location>
        <begin position="73"/>
        <end position="904"/>
    </location>
</feature>
<keyword evidence="4 6" id="KW-0505">Motor protein</keyword>
<keyword evidence="2 6" id="KW-0067">ATP-binding</keyword>
<evidence type="ECO:0000256" key="2">
    <source>
        <dbReference type="ARBA" id="ARBA00022840"/>
    </source>
</evidence>
<dbReference type="Pfam" id="PF13561">
    <property type="entry name" value="adh_short_C2"/>
    <property type="match status" value="1"/>
</dbReference>
<dbReference type="Gene3D" id="1.10.10.820">
    <property type="match status" value="1"/>
</dbReference>
<dbReference type="InterPro" id="IPR002347">
    <property type="entry name" value="SDR_fam"/>
</dbReference>